<dbReference type="EMBL" id="SETE01000001">
    <property type="protein sequence ID" value="RYM36047.1"/>
    <property type="molecule type" value="Genomic_DNA"/>
</dbReference>
<reference evidence="2 3" key="1">
    <citation type="submission" date="2019-02" db="EMBL/GenBank/DDBJ databases">
        <title>Genome sequence of the sea-ice species Brumimicrobium glaciale.</title>
        <authorList>
            <person name="Bowman J.P."/>
        </authorList>
    </citation>
    <scope>NUCLEOTIDE SEQUENCE [LARGE SCALE GENOMIC DNA]</scope>
    <source>
        <strain evidence="2 3">IC156</strain>
    </source>
</reference>
<organism evidence="2 3">
    <name type="scientific">Brumimicrobium glaciale</name>
    <dbReference type="NCBI Taxonomy" id="200475"/>
    <lineage>
        <taxon>Bacteria</taxon>
        <taxon>Pseudomonadati</taxon>
        <taxon>Bacteroidota</taxon>
        <taxon>Flavobacteriia</taxon>
        <taxon>Flavobacteriales</taxon>
        <taxon>Crocinitomicaceae</taxon>
        <taxon>Brumimicrobium</taxon>
    </lineage>
</organism>
<dbReference type="RefSeq" id="WP_130092412.1">
    <property type="nucleotide sequence ID" value="NZ_SETE01000001.1"/>
</dbReference>
<proteinExistence type="predicted"/>
<name>A0A4Q4KRK0_9FLAO</name>
<dbReference type="Proteomes" id="UP000293952">
    <property type="component" value="Unassembled WGS sequence"/>
</dbReference>
<dbReference type="PROSITE" id="PS51257">
    <property type="entry name" value="PROKAR_LIPOPROTEIN"/>
    <property type="match status" value="1"/>
</dbReference>
<keyword evidence="3" id="KW-1185">Reference proteome</keyword>
<comment type="caution">
    <text evidence="2">The sequence shown here is derived from an EMBL/GenBank/DDBJ whole genome shotgun (WGS) entry which is preliminary data.</text>
</comment>
<evidence type="ECO:0000313" key="3">
    <source>
        <dbReference type="Proteomes" id="UP000293952"/>
    </source>
</evidence>
<gene>
    <name evidence="2" type="ORF">ERX46_03360</name>
</gene>
<dbReference type="InterPro" id="IPR004864">
    <property type="entry name" value="LEA_2"/>
</dbReference>
<sequence>MRGFKLIFAIFSLLFIVTSCVKNPEFKGISNFKIDNINREKLSFNVDVSAYNPNGYKLKVRKSTFNLYLNDQYVGQAYLLKKYKMKRKTTTLENVPVEVLLEPGIMMKLMKIAMGGTVKLRLEGTLKASALGIPVSKKIDQTKDLDLKDLNINFRQLLGF</sequence>
<dbReference type="Pfam" id="PF03168">
    <property type="entry name" value="LEA_2"/>
    <property type="match status" value="1"/>
</dbReference>
<dbReference type="SUPFAM" id="SSF117070">
    <property type="entry name" value="LEA14-like"/>
    <property type="match status" value="1"/>
</dbReference>
<dbReference type="Gene3D" id="2.60.40.1820">
    <property type="match status" value="1"/>
</dbReference>
<accession>A0A4Q4KRK0</accession>
<protein>
    <recommendedName>
        <fullName evidence="1">Late embryogenesis abundant protein LEA-2 subgroup domain-containing protein</fullName>
    </recommendedName>
</protein>
<dbReference type="AlphaFoldDB" id="A0A4Q4KRK0"/>
<evidence type="ECO:0000259" key="1">
    <source>
        <dbReference type="Pfam" id="PF03168"/>
    </source>
</evidence>
<feature type="domain" description="Late embryogenesis abundant protein LEA-2 subgroup" evidence="1">
    <location>
        <begin position="48"/>
        <end position="137"/>
    </location>
</feature>
<evidence type="ECO:0000313" key="2">
    <source>
        <dbReference type="EMBL" id="RYM36047.1"/>
    </source>
</evidence>
<dbReference type="OrthoDB" id="1467259at2"/>